<feature type="chain" id="PRO_5042069616" description="F-box domain-containing protein" evidence="1">
    <location>
        <begin position="25"/>
        <end position="379"/>
    </location>
</feature>
<keyword evidence="1" id="KW-0732">Signal</keyword>
<feature type="domain" description="F-box" evidence="2">
    <location>
        <begin position="17"/>
        <end position="49"/>
    </location>
</feature>
<gene>
    <name evidence="3" type="ORF">FB45DRAFT_1020425</name>
</gene>
<evidence type="ECO:0000259" key="2">
    <source>
        <dbReference type="Pfam" id="PF00646"/>
    </source>
</evidence>
<proteinExistence type="predicted"/>
<organism evidence="3 4">
    <name type="scientific">Roridomyces roridus</name>
    <dbReference type="NCBI Taxonomy" id="1738132"/>
    <lineage>
        <taxon>Eukaryota</taxon>
        <taxon>Fungi</taxon>
        <taxon>Dikarya</taxon>
        <taxon>Basidiomycota</taxon>
        <taxon>Agaricomycotina</taxon>
        <taxon>Agaricomycetes</taxon>
        <taxon>Agaricomycetidae</taxon>
        <taxon>Agaricales</taxon>
        <taxon>Marasmiineae</taxon>
        <taxon>Mycenaceae</taxon>
        <taxon>Roridomyces</taxon>
    </lineage>
</organism>
<dbReference type="InterPro" id="IPR036047">
    <property type="entry name" value="F-box-like_dom_sf"/>
</dbReference>
<evidence type="ECO:0000313" key="3">
    <source>
        <dbReference type="EMBL" id="KAJ7643594.1"/>
    </source>
</evidence>
<accession>A0AAD7FWN6</accession>
<dbReference type="SUPFAM" id="SSF81383">
    <property type="entry name" value="F-box domain"/>
    <property type="match status" value="1"/>
</dbReference>
<dbReference type="Pfam" id="PF00646">
    <property type="entry name" value="F-box"/>
    <property type="match status" value="1"/>
</dbReference>
<protein>
    <recommendedName>
        <fullName evidence="2">F-box domain-containing protein</fullName>
    </recommendedName>
</protein>
<name>A0AAD7FWN6_9AGAR</name>
<evidence type="ECO:0000313" key="4">
    <source>
        <dbReference type="Proteomes" id="UP001221142"/>
    </source>
</evidence>
<dbReference type="AlphaFoldDB" id="A0AAD7FWN6"/>
<sequence>MVLTRRAHRARMLITLWLPNEVLTEIIRCTPQSDQATLCRVSKLFHALVLPILNREVVFIFQDNDCSCHQLLENFSRAFLENPERADAAQFTSICRSRDSDAKINIDLLLQAMKLMNNLEHLSFHDWHQPTIAARLAMARLMFPRLSFCRMMGDFSASDAAHLVAFFAQHPSITRVCMLSRGLGHSDDSESFEPQQSILPHLKQYEGRQLLFHKLATRELRAVRFGPCNQLTTSDVQTLKARIDHAFPLILSLRLLDGGLETAREHILSPLSAGIPNIRSLQLQTPPIDSSCMGPLKDMAMQLAQFRHIAYFAVTDRRHQFLDVASAEAVFQTWTAASPTLQGCCIGEVALMKVDEKKWEQWSVDEFEEQAGFSVFDEI</sequence>
<reference evidence="3" key="1">
    <citation type="submission" date="2023-03" db="EMBL/GenBank/DDBJ databases">
        <title>Massive genome expansion in bonnet fungi (Mycena s.s.) driven by repeated elements and novel gene families across ecological guilds.</title>
        <authorList>
            <consortium name="Lawrence Berkeley National Laboratory"/>
            <person name="Harder C.B."/>
            <person name="Miyauchi S."/>
            <person name="Viragh M."/>
            <person name="Kuo A."/>
            <person name="Thoen E."/>
            <person name="Andreopoulos B."/>
            <person name="Lu D."/>
            <person name="Skrede I."/>
            <person name="Drula E."/>
            <person name="Henrissat B."/>
            <person name="Morin E."/>
            <person name="Kohler A."/>
            <person name="Barry K."/>
            <person name="LaButti K."/>
            <person name="Morin E."/>
            <person name="Salamov A."/>
            <person name="Lipzen A."/>
            <person name="Mereny Z."/>
            <person name="Hegedus B."/>
            <person name="Baldrian P."/>
            <person name="Stursova M."/>
            <person name="Weitz H."/>
            <person name="Taylor A."/>
            <person name="Grigoriev I.V."/>
            <person name="Nagy L.G."/>
            <person name="Martin F."/>
            <person name="Kauserud H."/>
        </authorList>
    </citation>
    <scope>NUCLEOTIDE SEQUENCE</scope>
    <source>
        <strain evidence="3">9284</strain>
    </source>
</reference>
<keyword evidence="4" id="KW-1185">Reference proteome</keyword>
<comment type="caution">
    <text evidence="3">The sequence shown here is derived from an EMBL/GenBank/DDBJ whole genome shotgun (WGS) entry which is preliminary data.</text>
</comment>
<dbReference type="InterPro" id="IPR001810">
    <property type="entry name" value="F-box_dom"/>
</dbReference>
<dbReference type="Proteomes" id="UP001221142">
    <property type="component" value="Unassembled WGS sequence"/>
</dbReference>
<dbReference type="EMBL" id="JARKIF010000003">
    <property type="protein sequence ID" value="KAJ7643594.1"/>
    <property type="molecule type" value="Genomic_DNA"/>
</dbReference>
<feature type="signal peptide" evidence="1">
    <location>
        <begin position="1"/>
        <end position="24"/>
    </location>
</feature>
<evidence type="ECO:0000256" key="1">
    <source>
        <dbReference type="SAM" id="SignalP"/>
    </source>
</evidence>